<dbReference type="Gene3D" id="1.10.20.10">
    <property type="entry name" value="Histone, subunit A"/>
    <property type="match status" value="1"/>
</dbReference>
<dbReference type="PANTHER" id="PTHR10252">
    <property type="entry name" value="HISTONE-LIKE TRANSCRIPTION FACTOR CCAAT-RELATED"/>
    <property type="match status" value="1"/>
</dbReference>
<keyword evidence="2" id="KW-0539">Nucleus</keyword>
<dbReference type="GO" id="GO:0006261">
    <property type="term" value="P:DNA-templated DNA replication"/>
    <property type="evidence" value="ECO:0007669"/>
    <property type="project" value="TreeGrafter"/>
</dbReference>
<dbReference type="InterPro" id="IPR003958">
    <property type="entry name" value="CBFA_NFYB_domain"/>
</dbReference>
<dbReference type="Pfam" id="PF00808">
    <property type="entry name" value="CBFD_NFYB_HMF"/>
    <property type="match status" value="1"/>
</dbReference>
<proteinExistence type="predicted"/>
<name>A0A1B6C1F2_9HEMI</name>
<dbReference type="AlphaFoldDB" id="A0A1B6C1F2"/>
<accession>A0A1B6C1F2</accession>
<evidence type="ECO:0000313" key="4">
    <source>
        <dbReference type="EMBL" id="JAS07080.1"/>
    </source>
</evidence>
<dbReference type="PANTHER" id="PTHR10252:SF79">
    <property type="entry name" value="DNA POLYMERASE EPSILON SUBUNIT 4"/>
    <property type="match status" value="1"/>
</dbReference>
<dbReference type="CDD" id="cd22929">
    <property type="entry name" value="HFD_POLE4-like"/>
    <property type="match status" value="1"/>
</dbReference>
<dbReference type="InterPro" id="IPR009072">
    <property type="entry name" value="Histone-fold"/>
</dbReference>
<feature type="domain" description="Transcription factor CBF/NF-Y/archaeal histone" evidence="3">
    <location>
        <begin position="42"/>
        <end position="105"/>
    </location>
</feature>
<dbReference type="GO" id="GO:0046982">
    <property type="term" value="F:protein heterodimerization activity"/>
    <property type="evidence" value="ECO:0007669"/>
    <property type="project" value="InterPro"/>
</dbReference>
<evidence type="ECO:0000256" key="1">
    <source>
        <dbReference type="ARBA" id="ARBA00004123"/>
    </source>
</evidence>
<sequence>MMELEIMDEFEEGTELINPVEPEVELPEDGEQTNEKVERLSKLPLARIKSIMKTDPDVNLASQEAVFLISKATELFIKSIANESFVFTTQAKKKTVQKRDVESAISAIDAFAFLEGALDT</sequence>
<evidence type="ECO:0000259" key="3">
    <source>
        <dbReference type="Pfam" id="PF00808"/>
    </source>
</evidence>
<dbReference type="EMBL" id="GEDC01030218">
    <property type="protein sequence ID" value="JAS07080.1"/>
    <property type="molecule type" value="Transcribed_RNA"/>
</dbReference>
<dbReference type="InterPro" id="IPR050568">
    <property type="entry name" value="Transcr_DNA_Rep_Reg"/>
</dbReference>
<comment type="subcellular location">
    <subcellularLocation>
        <location evidence="1">Nucleus</location>
    </subcellularLocation>
</comment>
<reference evidence="4" key="1">
    <citation type="submission" date="2015-12" db="EMBL/GenBank/DDBJ databases">
        <title>De novo transcriptome assembly of four potential Pierce s Disease insect vectors from Arizona vineyards.</title>
        <authorList>
            <person name="Tassone E.E."/>
        </authorList>
    </citation>
    <scope>NUCLEOTIDE SEQUENCE</scope>
</reference>
<protein>
    <recommendedName>
        <fullName evidence="3">Transcription factor CBF/NF-Y/archaeal histone domain-containing protein</fullName>
    </recommendedName>
</protein>
<dbReference type="SUPFAM" id="SSF47113">
    <property type="entry name" value="Histone-fold"/>
    <property type="match status" value="1"/>
</dbReference>
<evidence type="ECO:0000256" key="2">
    <source>
        <dbReference type="ARBA" id="ARBA00023242"/>
    </source>
</evidence>
<organism evidence="4">
    <name type="scientific">Clastoptera arizonana</name>
    <name type="common">Arizona spittle bug</name>
    <dbReference type="NCBI Taxonomy" id="38151"/>
    <lineage>
        <taxon>Eukaryota</taxon>
        <taxon>Metazoa</taxon>
        <taxon>Ecdysozoa</taxon>
        <taxon>Arthropoda</taxon>
        <taxon>Hexapoda</taxon>
        <taxon>Insecta</taxon>
        <taxon>Pterygota</taxon>
        <taxon>Neoptera</taxon>
        <taxon>Paraneoptera</taxon>
        <taxon>Hemiptera</taxon>
        <taxon>Auchenorrhyncha</taxon>
        <taxon>Cercopoidea</taxon>
        <taxon>Clastopteridae</taxon>
        <taxon>Clastoptera</taxon>
    </lineage>
</organism>
<dbReference type="GO" id="GO:0008622">
    <property type="term" value="C:epsilon DNA polymerase complex"/>
    <property type="evidence" value="ECO:0007669"/>
    <property type="project" value="TreeGrafter"/>
</dbReference>
<gene>
    <name evidence="4" type="ORF">g.4760</name>
</gene>